<dbReference type="EMBL" id="CAJOBG010006215">
    <property type="protein sequence ID" value="CAF4179891.1"/>
    <property type="molecule type" value="Genomic_DNA"/>
</dbReference>
<accession>A0A819ZYU5</accession>
<evidence type="ECO:0000256" key="3">
    <source>
        <dbReference type="ARBA" id="ARBA00022837"/>
    </source>
</evidence>
<dbReference type="GO" id="GO:0005509">
    <property type="term" value="F:calcium ion binding"/>
    <property type="evidence" value="ECO:0007669"/>
    <property type="project" value="InterPro"/>
</dbReference>
<reference evidence="6" key="1">
    <citation type="submission" date="2021-02" db="EMBL/GenBank/DDBJ databases">
        <authorList>
            <person name="Nowell W R."/>
        </authorList>
    </citation>
    <scope>NUCLEOTIDE SEQUENCE</scope>
</reference>
<dbReference type="GO" id="GO:0030991">
    <property type="term" value="C:intraciliary transport particle A"/>
    <property type="evidence" value="ECO:0007669"/>
    <property type="project" value="InterPro"/>
</dbReference>
<evidence type="ECO:0000256" key="4">
    <source>
        <dbReference type="SAM" id="MobiDB-lite"/>
    </source>
</evidence>
<dbReference type="PROSITE" id="PS00018">
    <property type="entry name" value="EF_HAND_1"/>
    <property type="match status" value="1"/>
</dbReference>
<dbReference type="Proteomes" id="UP000663866">
    <property type="component" value="Unassembled WGS sequence"/>
</dbReference>
<keyword evidence="7" id="KW-1185">Reference proteome</keyword>
<dbReference type="InterPro" id="IPR029302">
    <property type="entry name" value="IFT43"/>
</dbReference>
<dbReference type="Pfam" id="PF15305">
    <property type="entry name" value="IFT43"/>
    <property type="match status" value="1"/>
</dbReference>
<dbReference type="PROSITE" id="PS50222">
    <property type="entry name" value="EF_HAND_2"/>
    <property type="match status" value="3"/>
</dbReference>
<dbReference type="AlphaFoldDB" id="A0A819ZYU5"/>
<name>A0A819ZYU5_9BILA</name>
<keyword evidence="1" id="KW-0479">Metal-binding</keyword>
<dbReference type="SMART" id="SM00054">
    <property type="entry name" value="EFh"/>
    <property type="match status" value="4"/>
</dbReference>
<feature type="domain" description="EF-hand" evidence="5">
    <location>
        <begin position="63"/>
        <end position="98"/>
    </location>
</feature>
<dbReference type="GO" id="GO:0016460">
    <property type="term" value="C:myosin II complex"/>
    <property type="evidence" value="ECO:0007669"/>
    <property type="project" value="TreeGrafter"/>
</dbReference>
<dbReference type="CDD" id="cd00051">
    <property type="entry name" value="EFh"/>
    <property type="match status" value="1"/>
</dbReference>
<dbReference type="PANTHER" id="PTHR23048">
    <property type="entry name" value="MYOSIN LIGHT CHAIN 1, 3"/>
    <property type="match status" value="1"/>
</dbReference>
<dbReference type="InterPro" id="IPR011992">
    <property type="entry name" value="EF-hand-dom_pair"/>
</dbReference>
<dbReference type="SUPFAM" id="SSF47473">
    <property type="entry name" value="EF-hand"/>
    <property type="match status" value="1"/>
</dbReference>
<evidence type="ECO:0000313" key="6">
    <source>
        <dbReference type="EMBL" id="CAF4179891.1"/>
    </source>
</evidence>
<dbReference type="InterPro" id="IPR018247">
    <property type="entry name" value="EF_Hand_1_Ca_BS"/>
</dbReference>
<feature type="domain" description="EF-hand" evidence="5">
    <location>
        <begin position="27"/>
        <end position="62"/>
    </location>
</feature>
<keyword evidence="2" id="KW-0677">Repeat</keyword>
<comment type="caution">
    <text evidence="6">The sequence shown here is derived from an EMBL/GenBank/DDBJ whole genome shotgun (WGS) entry which is preliminary data.</text>
</comment>
<dbReference type="InterPro" id="IPR050230">
    <property type="entry name" value="CALM/Myosin/TropC-like"/>
</dbReference>
<feature type="region of interest" description="Disordered" evidence="4">
    <location>
        <begin position="1"/>
        <end position="24"/>
    </location>
</feature>
<feature type="compositionally biased region" description="Polar residues" evidence="4">
    <location>
        <begin position="203"/>
        <end position="217"/>
    </location>
</feature>
<gene>
    <name evidence="6" type="ORF">OVN521_LOCUS25214</name>
</gene>
<evidence type="ECO:0000313" key="7">
    <source>
        <dbReference type="Proteomes" id="UP000663866"/>
    </source>
</evidence>
<sequence>MERNFVSPTFPKSTKATKSRRRELTEEEIDEIKEAFELFDNDKDNELDYHEFKVGLRALGFDVHKTEIQKLMRDYDRQGKNKINYQDFHEIATEMILQRDSRDEIHKAFKLFDDDESGKISLKKLRRVSRELGDNVNEEELKAMIDEFDLDGDGENKKMLNHQQLRSGSRKSKSKTLSKEKPTVLNNKPNDILENVSKPASLAVSSKQRSPQKTTTESIHDWSRSNDNIDAGDSRDNVNAPSVVRRRTRRAEEEIIATNIPTILSDDVDGESTIDMKPDVAVVPQFSTNPVASFKEIEKDFVRQRVSQYIDAKIDIGILHTELNLQEKFDDEELKPWNWDKIFVEIRNAITNSTIQ</sequence>
<evidence type="ECO:0000259" key="5">
    <source>
        <dbReference type="PROSITE" id="PS50222"/>
    </source>
</evidence>
<feature type="domain" description="EF-hand" evidence="5">
    <location>
        <begin position="100"/>
        <end position="135"/>
    </location>
</feature>
<evidence type="ECO:0000256" key="1">
    <source>
        <dbReference type="ARBA" id="ARBA00022723"/>
    </source>
</evidence>
<feature type="compositionally biased region" description="Polar residues" evidence="4">
    <location>
        <begin position="1"/>
        <end position="14"/>
    </location>
</feature>
<dbReference type="Pfam" id="PF13499">
    <property type="entry name" value="EF-hand_7"/>
    <property type="match status" value="2"/>
</dbReference>
<proteinExistence type="predicted"/>
<feature type="region of interest" description="Disordered" evidence="4">
    <location>
        <begin position="152"/>
        <end position="245"/>
    </location>
</feature>
<dbReference type="InterPro" id="IPR002048">
    <property type="entry name" value="EF_hand_dom"/>
</dbReference>
<organism evidence="6 7">
    <name type="scientific">Rotaria magnacalcarata</name>
    <dbReference type="NCBI Taxonomy" id="392030"/>
    <lineage>
        <taxon>Eukaryota</taxon>
        <taxon>Metazoa</taxon>
        <taxon>Spiralia</taxon>
        <taxon>Gnathifera</taxon>
        <taxon>Rotifera</taxon>
        <taxon>Eurotatoria</taxon>
        <taxon>Bdelloidea</taxon>
        <taxon>Philodinida</taxon>
        <taxon>Philodinidae</taxon>
        <taxon>Rotaria</taxon>
    </lineage>
</organism>
<dbReference type="PANTHER" id="PTHR23048:SF48">
    <property type="entry name" value="CENTRIN 3"/>
    <property type="match status" value="1"/>
</dbReference>
<evidence type="ECO:0000256" key="2">
    <source>
        <dbReference type="ARBA" id="ARBA00022737"/>
    </source>
</evidence>
<dbReference type="FunFam" id="1.10.238.10:FF:000001">
    <property type="entry name" value="Calmodulin 1"/>
    <property type="match status" value="1"/>
</dbReference>
<protein>
    <recommendedName>
        <fullName evidence="5">EF-hand domain-containing protein</fullName>
    </recommendedName>
</protein>
<dbReference type="Gene3D" id="1.10.238.10">
    <property type="entry name" value="EF-hand"/>
    <property type="match status" value="2"/>
</dbReference>
<keyword evidence="3" id="KW-0106">Calcium</keyword>